<feature type="transmembrane region" description="Helical" evidence="1">
    <location>
        <begin position="181"/>
        <end position="200"/>
    </location>
</feature>
<dbReference type="Pfam" id="PF02667">
    <property type="entry name" value="SCFA_trans"/>
    <property type="match status" value="1"/>
</dbReference>
<gene>
    <name evidence="2" type="ORF">FZC84_11285</name>
</gene>
<accession>A0A5D4MBJ8</accession>
<evidence type="ECO:0000256" key="1">
    <source>
        <dbReference type="SAM" id="Phobius"/>
    </source>
</evidence>
<protein>
    <submittedName>
        <fullName evidence="2">Short-chain fatty acid transporter</fullName>
    </submittedName>
</protein>
<dbReference type="Proteomes" id="UP000325182">
    <property type="component" value="Unassembled WGS sequence"/>
</dbReference>
<dbReference type="PANTHER" id="PTHR41983:SF2">
    <property type="entry name" value="SHORT-CHAIN FATTY ACID TRANSPORTER-RELATED"/>
    <property type="match status" value="1"/>
</dbReference>
<comment type="caution">
    <text evidence="2">The sequence shown here is derived from an EMBL/GenBank/DDBJ whole genome shotgun (WGS) entry which is preliminary data.</text>
</comment>
<dbReference type="EMBL" id="VTEG01000006">
    <property type="protein sequence ID" value="TYR99329.1"/>
    <property type="molecule type" value="Genomic_DNA"/>
</dbReference>
<feature type="transmembrane region" description="Helical" evidence="1">
    <location>
        <begin position="306"/>
        <end position="328"/>
    </location>
</feature>
<reference evidence="2 3" key="1">
    <citation type="submission" date="2019-08" db="EMBL/GenBank/DDBJ databases">
        <title>Bacillus genomes from the desert of Cuatro Cienegas, Coahuila.</title>
        <authorList>
            <person name="Olmedo-Alvarez G."/>
        </authorList>
    </citation>
    <scope>NUCLEOTIDE SEQUENCE [LARGE SCALE GENOMIC DNA]</scope>
    <source>
        <strain evidence="2 3">CH128b_4D</strain>
    </source>
</reference>
<sequence length="440" mass="47779">MKRLISFFNRIMQRFLPDPFLFVVILTFIVLALGLVFTDSSVMNMVQYWGEGFWGLLAFSMQMVLVLVTGYVLASSPVFKRGLGYLASTAKSPSQAIIIVTIVSIIASWVNWGFGLVIGALFAKELARRVKNVDYRLLIASAYSGFVVWHGGFSGSIPLTIATEGHFSQNLIGIIPTNETIFAVFNVAIVLALFIILPLLNRMMMPSGSETVTVDPRILEEDDAEMNTASSGNDTPAERLENSYIVSLLTSIMGIAFLVYYFVNNGFQLNLNIVNFLFLFLGILFHGTPRRFLESVLNAVKGASGIIIQFPFYAGIMGMMTASGLAAVMSEGFVSISNDFTFPFFAFISAGIVNFFVPSGGGQWAVQAPVMLEAAQTLGVSTAKTAMAVAWGDAWTNLIQPFWALPALAIAGLKAKDIMGFCTITLVVSGIVISLGLLFL</sequence>
<dbReference type="InterPro" id="IPR006160">
    <property type="entry name" value="SCFA_transpt_AtoE"/>
</dbReference>
<organism evidence="2 3">
    <name type="scientific">Rossellomorea vietnamensis</name>
    <dbReference type="NCBI Taxonomy" id="218284"/>
    <lineage>
        <taxon>Bacteria</taxon>
        <taxon>Bacillati</taxon>
        <taxon>Bacillota</taxon>
        <taxon>Bacilli</taxon>
        <taxon>Bacillales</taxon>
        <taxon>Bacillaceae</taxon>
        <taxon>Rossellomorea</taxon>
    </lineage>
</organism>
<dbReference type="PANTHER" id="PTHR41983">
    <property type="entry name" value="SHORT-CHAIN FATTY ACID TRANSPORTER-RELATED"/>
    <property type="match status" value="1"/>
</dbReference>
<feature type="transmembrane region" description="Helical" evidence="1">
    <location>
        <begin position="135"/>
        <end position="161"/>
    </location>
</feature>
<keyword evidence="1" id="KW-1133">Transmembrane helix</keyword>
<feature type="transmembrane region" description="Helical" evidence="1">
    <location>
        <begin position="418"/>
        <end position="439"/>
    </location>
</feature>
<evidence type="ECO:0000313" key="3">
    <source>
        <dbReference type="Proteomes" id="UP000325182"/>
    </source>
</evidence>
<feature type="transmembrane region" description="Helical" evidence="1">
    <location>
        <begin position="269"/>
        <end position="285"/>
    </location>
</feature>
<feature type="transmembrane region" description="Helical" evidence="1">
    <location>
        <begin position="244"/>
        <end position="263"/>
    </location>
</feature>
<feature type="transmembrane region" description="Helical" evidence="1">
    <location>
        <begin position="94"/>
        <end position="123"/>
    </location>
</feature>
<keyword evidence="1" id="KW-0812">Transmembrane</keyword>
<dbReference type="AlphaFoldDB" id="A0A5D4MBJ8"/>
<dbReference type="GO" id="GO:0005886">
    <property type="term" value="C:plasma membrane"/>
    <property type="evidence" value="ECO:0007669"/>
    <property type="project" value="TreeGrafter"/>
</dbReference>
<feature type="transmembrane region" description="Helical" evidence="1">
    <location>
        <begin position="52"/>
        <end position="74"/>
    </location>
</feature>
<feature type="transmembrane region" description="Helical" evidence="1">
    <location>
        <begin position="340"/>
        <end position="357"/>
    </location>
</feature>
<proteinExistence type="predicted"/>
<evidence type="ECO:0000313" key="2">
    <source>
        <dbReference type="EMBL" id="TYR99329.1"/>
    </source>
</evidence>
<name>A0A5D4MBJ8_9BACI</name>
<keyword evidence="1" id="KW-0472">Membrane</keyword>
<dbReference type="RefSeq" id="WP_148953909.1">
    <property type="nucleotide sequence ID" value="NZ_VTEG01000006.1"/>
</dbReference>
<feature type="transmembrane region" description="Helical" evidence="1">
    <location>
        <begin position="20"/>
        <end position="40"/>
    </location>
</feature>